<proteinExistence type="predicted"/>
<name>A0AAD7FKQ1_9AGAR</name>
<dbReference type="EMBL" id="JARKIF010000009">
    <property type="protein sequence ID" value="KAJ7630264.1"/>
    <property type="molecule type" value="Genomic_DNA"/>
</dbReference>
<comment type="caution">
    <text evidence="2">The sequence shown here is derived from an EMBL/GenBank/DDBJ whole genome shotgun (WGS) entry which is preliminary data.</text>
</comment>
<gene>
    <name evidence="2" type="ORF">FB45DRAFT_866800</name>
</gene>
<feature type="compositionally biased region" description="Basic and acidic residues" evidence="1">
    <location>
        <begin position="249"/>
        <end position="261"/>
    </location>
</feature>
<accession>A0AAD7FKQ1</accession>
<reference evidence="2" key="1">
    <citation type="submission" date="2023-03" db="EMBL/GenBank/DDBJ databases">
        <title>Massive genome expansion in bonnet fungi (Mycena s.s.) driven by repeated elements and novel gene families across ecological guilds.</title>
        <authorList>
            <consortium name="Lawrence Berkeley National Laboratory"/>
            <person name="Harder C.B."/>
            <person name="Miyauchi S."/>
            <person name="Viragh M."/>
            <person name="Kuo A."/>
            <person name="Thoen E."/>
            <person name="Andreopoulos B."/>
            <person name="Lu D."/>
            <person name="Skrede I."/>
            <person name="Drula E."/>
            <person name="Henrissat B."/>
            <person name="Morin E."/>
            <person name="Kohler A."/>
            <person name="Barry K."/>
            <person name="LaButti K."/>
            <person name="Morin E."/>
            <person name="Salamov A."/>
            <person name="Lipzen A."/>
            <person name="Mereny Z."/>
            <person name="Hegedus B."/>
            <person name="Baldrian P."/>
            <person name="Stursova M."/>
            <person name="Weitz H."/>
            <person name="Taylor A."/>
            <person name="Grigoriev I.V."/>
            <person name="Nagy L.G."/>
            <person name="Martin F."/>
            <person name="Kauserud H."/>
        </authorList>
    </citation>
    <scope>NUCLEOTIDE SEQUENCE</scope>
    <source>
        <strain evidence="2">9284</strain>
    </source>
</reference>
<sequence>MGHAAINQFDRGYQRLEDGKLAEYLKNGAEYAQLLLHEMEYGTYTVKILLEHIWIACSYGNPVLECNFRWKYQIYYLNAKLMWNKAETQSIFRDPNVPQDRNLKMVPKIRNYDSVATQTQSSKRMFPQQLFYNISPIRLLHLLLRAIAGAWQSESPDVKNDPVFSSQATREDGYKSSIFTVRLPKSRSNKASPKSAASSVDAKLMCRGGKQEAVPINGAENGTVIGCQTDLWSRSASDSPSAEMLTTRRPLEAGRSEQERR</sequence>
<dbReference type="Proteomes" id="UP001221142">
    <property type="component" value="Unassembled WGS sequence"/>
</dbReference>
<evidence type="ECO:0000256" key="1">
    <source>
        <dbReference type="SAM" id="MobiDB-lite"/>
    </source>
</evidence>
<feature type="region of interest" description="Disordered" evidence="1">
    <location>
        <begin position="233"/>
        <end position="261"/>
    </location>
</feature>
<keyword evidence="3" id="KW-1185">Reference proteome</keyword>
<evidence type="ECO:0000313" key="2">
    <source>
        <dbReference type="EMBL" id="KAJ7630264.1"/>
    </source>
</evidence>
<evidence type="ECO:0000313" key="3">
    <source>
        <dbReference type="Proteomes" id="UP001221142"/>
    </source>
</evidence>
<protein>
    <submittedName>
        <fullName evidence="2">Uncharacterized protein</fullName>
    </submittedName>
</protein>
<dbReference type="AlphaFoldDB" id="A0AAD7FKQ1"/>
<organism evidence="2 3">
    <name type="scientific">Roridomyces roridus</name>
    <dbReference type="NCBI Taxonomy" id="1738132"/>
    <lineage>
        <taxon>Eukaryota</taxon>
        <taxon>Fungi</taxon>
        <taxon>Dikarya</taxon>
        <taxon>Basidiomycota</taxon>
        <taxon>Agaricomycotina</taxon>
        <taxon>Agaricomycetes</taxon>
        <taxon>Agaricomycetidae</taxon>
        <taxon>Agaricales</taxon>
        <taxon>Marasmiineae</taxon>
        <taxon>Mycenaceae</taxon>
        <taxon>Roridomyces</taxon>
    </lineage>
</organism>